<dbReference type="PANTHER" id="PTHR24260">
    <property type="match status" value="1"/>
</dbReference>
<dbReference type="GO" id="GO:0004252">
    <property type="term" value="F:serine-type endopeptidase activity"/>
    <property type="evidence" value="ECO:0007669"/>
    <property type="project" value="InterPro"/>
</dbReference>
<dbReference type="GO" id="GO:0006508">
    <property type="term" value="P:proteolysis"/>
    <property type="evidence" value="ECO:0007669"/>
    <property type="project" value="InterPro"/>
</dbReference>
<dbReference type="EMBL" id="KV918813">
    <property type="protein sequence ID" value="OSX78450.1"/>
    <property type="molecule type" value="Genomic_DNA"/>
</dbReference>
<evidence type="ECO:0000313" key="4">
    <source>
        <dbReference type="Proteomes" id="UP000218209"/>
    </source>
</evidence>
<accession>A0A1X6PCI1</accession>
<proteinExistence type="predicted"/>
<dbReference type="PROSITE" id="PS50240">
    <property type="entry name" value="TRYPSIN_DOM"/>
    <property type="match status" value="1"/>
</dbReference>
<protein>
    <recommendedName>
        <fullName evidence="2">Peptidase S1 domain-containing protein</fullName>
    </recommendedName>
</protein>
<dbReference type="Proteomes" id="UP000218209">
    <property type="component" value="Unassembled WGS sequence"/>
</dbReference>
<dbReference type="SUPFAM" id="SSF50494">
    <property type="entry name" value="Trypsin-like serine proteases"/>
    <property type="match status" value="1"/>
</dbReference>
<dbReference type="PROSITE" id="PS00134">
    <property type="entry name" value="TRYPSIN_HIS"/>
    <property type="match status" value="1"/>
</dbReference>
<dbReference type="InterPro" id="IPR018114">
    <property type="entry name" value="TRYPSIN_HIS"/>
</dbReference>
<dbReference type="InterPro" id="IPR051333">
    <property type="entry name" value="CLIP_Serine_Protease"/>
</dbReference>
<dbReference type="InterPro" id="IPR001254">
    <property type="entry name" value="Trypsin_dom"/>
</dbReference>
<dbReference type="PANTHER" id="PTHR24260:SF145">
    <property type="entry name" value="FI17609P1-RELATED"/>
    <property type="match status" value="1"/>
</dbReference>
<dbReference type="OrthoDB" id="10059102at2759"/>
<name>A0A1X6PCI1_PORUM</name>
<reference evidence="3 4" key="1">
    <citation type="submission" date="2017-03" db="EMBL/GenBank/DDBJ databases">
        <title>WGS assembly of Porphyra umbilicalis.</title>
        <authorList>
            <person name="Brawley S.H."/>
            <person name="Blouin N.A."/>
            <person name="Ficko-Blean E."/>
            <person name="Wheeler G.L."/>
            <person name="Lohr M."/>
            <person name="Goodson H.V."/>
            <person name="Jenkins J.W."/>
            <person name="Blaby-Haas C.E."/>
            <person name="Helliwell K.E."/>
            <person name="Chan C."/>
            <person name="Marriage T."/>
            <person name="Bhattacharya D."/>
            <person name="Klein A.S."/>
            <person name="Badis Y."/>
            <person name="Brodie J."/>
            <person name="Cao Y."/>
            <person name="Collen J."/>
            <person name="Dittami S.M."/>
            <person name="Gachon C.M."/>
            <person name="Green B.R."/>
            <person name="Karpowicz S."/>
            <person name="Kim J.W."/>
            <person name="Kudahl U."/>
            <person name="Lin S."/>
            <person name="Michel G."/>
            <person name="Mittag M."/>
            <person name="Olson B.J."/>
            <person name="Pangilinan J."/>
            <person name="Peng Y."/>
            <person name="Qiu H."/>
            <person name="Shu S."/>
            <person name="Singer J.T."/>
            <person name="Smith A.G."/>
            <person name="Sprecher B.N."/>
            <person name="Wagner V."/>
            <person name="Wang W."/>
            <person name="Wang Z.-Y."/>
            <person name="Yan J."/>
            <person name="Yarish C."/>
            <person name="Zoeuner-Riek S."/>
            <person name="Zhuang Y."/>
            <person name="Zou Y."/>
            <person name="Lindquist E.A."/>
            <person name="Grimwood J."/>
            <person name="Barry K."/>
            <person name="Rokhsar D.S."/>
            <person name="Schmutz J."/>
            <person name="Stiller J.W."/>
            <person name="Grossman A.R."/>
            <person name="Prochnik S.E."/>
        </authorList>
    </citation>
    <scope>NUCLEOTIDE SEQUENCE [LARGE SCALE GENOMIC DNA]</scope>
    <source>
        <strain evidence="3">4086291</strain>
    </source>
</reference>
<feature type="signal peptide" evidence="1">
    <location>
        <begin position="1"/>
        <end position="27"/>
    </location>
</feature>
<keyword evidence="1" id="KW-0732">Signal</keyword>
<evidence type="ECO:0000256" key="1">
    <source>
        <dbReference type="SAM" id="SignalP"/>
    </source>
</evidence>
<dbReference type="InterPro" id="IPR043504">
    <property type="entry name" value="Peptidase_S1_PA_chymotrypsin"/>
</dbReference>
<gene>
    <name evidence="3" type="ORF">BU14_0109s0049</name>
</gene>
<sequence>MAVARAMLLVKALFLVSLASVVTPLDGAPSGLAVIPQVVGPATKPVTKPNELAQGAPLYVVSMGALIGRRTVLTAAHCVDPRLGGPSDADLKKSFVRVGGNQRTKGRQYKVQGYQVHPRSIATGEYWPVDLAVLYLKEAIDLDKRRDVAVAQLGKRGQIKANQLVSFAGWAPPISITGVPRFYFAQTRVATTKQCNTRAPEEWFNPALEWCLSVNDKAAFCGGDSGSAMYTIGKTGGKPTAFIHGIYTVR</sequence>
<organism evidence="3 4">
    <name type="scientific">Porphyra umbilicalis</name>
    <name type="common">Purple laver</name>
    <name type="synonym">Red alga</name>
    <dbReference type="NCBI Taxonomy" id="2786"/>
    <lineage>
        <taxon>Eukaryota</taxon>
        <taxon>Rhodophyta</taxon>
        <taxon>Bangiophyceae</taxon>
        <taxon>Bangiales</taxon>
        <taxon>Bangiaceae</taxon>
        <taxon>Porphyra</taxon>
    </lineage>
</organism>
<evidence type="ECO:0000259" key="2">
    <source>
        <dbReference type="PROSITE" id="PS50240"/>
    </source>
</evidence>
<keyword evidence="4" id="KW-1185">Reference proteome</keyword>
<dbReference type="AlphaFoldDB" id="A0A1X6PCI1"/>
<dbReference type="SMART" id="SM00020">
    <property type="entry name" value="Tryp_SPc"/>
    <property type="match status" value="1"/>
</dbReference>
<feature type="chain" id="PRO_5010880759" description="Peptidase S1 domain-containing protein" evidence="1">
    <location>
        <begin position="28"/>
        <end position="250"/>
    </location>
</feature>
<dbReference type="Pfam" id="PF00089">
    <property type="entry name" value="Trypsin"/>
    <property type="match status" value="1"/>
</dbReference>
<dbReference type="InterPro" id="IPR009003">
    <property type="entry name" value="Peptidase_S1_PA"/>
</dbReference>
<evidence type="ECO:0000313" key="3">
    <source>
        <dbReference type="EMBL" id="OSX78450.1"/>
    </source>
</evidence>
<dbReference type="Gene3D" id="2.40.10.10">
    <property type="entry name" value="Trypsin-like serine proteases"/>
    <property type="match status" value="1"/>
</dbReference>
<feature type="domain" description="Peptidase S1" evidence="2">
    <location>
        <begin position="38"/>
        <end position="250"/>
    </location>
</feature>